<reference evidence="7" key="1">
    <citation type="submission" date="2020-05" db="UniProtKB">
        <authorList>
            <consortium name="EnsemblMetazoa"/>
        </authorList>
    </citation>
    <scope>IDENTIFICATION</scope>
    <source>
        <strain evidence="7">TTRI</strain>
    </source>
</reference>
<evidence type="ECO:0000313" key="7">
    <source>
        <dbReference type="EnsemblMetazoa" id="GAUT044022-PA"/>
    </source>
</evidence>
<evidence type="ECO:0000256" key="2">
    <source>
        <dbReference type="ARBA" id="ARBA00022448"/>
    </source>
</evidence>
<accession>A0A1A9VQ53</accession>
<dbReference type="PANTHER" id="PTHR23511">
    <property type="entry name" value="SYNAPTIC VESICLE GLYCOPROTEIN 2"/>
    <property type="match status" value="1"/>
</dbReference>
<dbReference type="STRING" id="7395.A0A1A9VQ53"/>
<evidence type="ECO:0000256" key="6">
    <source>
        <dbReference type="SAM" id="Phobius"/>
    </source>
</evidence>
<dbReference type="Proteomes" id="UP000078200">
    <property type="component" value="Unassembled WGS sequence"/>
</dbReference>
<organism evidence="7 8">
    <name type="scientific">Glossina austeni</name>
    <name type="common">Savannah tsetse fly</name>
    <dbReference type="NCBI Taxonomy" id="7395"/>
    <lineage>
        <taxon>Eukaryota</taxon>
        <taxon>Metazoa</taxon>
        <taxon>Ecdysozoa</taxon>
        <taxon>Arthropoda</taxon>
        <taxon>Hexapoda</taxon>
        <taxon>Insecta</taxon>
        <taxon>Pterygota</taxon>
        <taxon>Neoptera</taxon>
        <taxon>Endopterygota</taxon>
        <taxon>Diptera</taxon>
        <taxon>Brachycera</taxon>
        <taxon>Muscomorpha</taxon>
        <taxon>Hippoboscoidea</taxon>
        <taxon>Glossinidae</taxon>
        <taxon>Glossina</taxon>
    </lineage>
</organism>
<keyword evidence="2" id="KW-0813">Transport</keyword>
<dbReference type="EnsemblMetazoa" id="GAUT044022-RA">
    <property type="protein sequence ID" value="GAUT044022-PA"/>
    <property type="gene ID" value="GAUT044022"/>
</dbReference>
<evidence type="ECO:0000256" key="1">
    <source>
        <dbReference type="ARBA" id="ARBA00004141"/>
    </source>
</evidence>
<dbReference type="PANTHER" id="PTHR23511:SF36">
    <property type="entry name" value="EG:BACR7A4.13 PROTEIN-RELATED"/>
    <property type="match status" value="1"/>
</dbReference>
<feature type="transmembrane region" description="Helical" evidence="6">
    <location>
        <begin position="20"/>
        <end position="39"/>
    </location>
</feature>
<keyword evidence="4 6" id="KW-1133">Transmembrane helix</keyword>
<dbReference type="VEuPathDB" id="VectorBase:GAUT044022"/>
<name>A0A1A9VQ53_GLOAU</name>
<comment type="subcellular location">
    <subcellularLocation>
        <location evidence="1">Membrane</location>
        <topology evidence="1">Multi-pass membrane protein</topology>
    </subcellularLocation>
</comment>
<evidence type="ECO:0008006" key="9">
    <source>
        <dbReference type="Google" id="ProtNLM"/>
    </source>
</evidence>
<dbReference type="InterPro" id="IPR036259">
    <property type="entry name" value="MFS_trans_sf"/>
</dbReference>
<evidence type="ECO:0000256" key="4">
    <source>
        <dbReference type="ARBA" id="ARBA00022989"/>
    </source>
</evidence>
<dbReference type="GO" id="GO:0016020">
    <property type="term" value="C:membrane"/>
    <property type="evidence" value="ECO:0007669"/>
    <property type="project" value="UniProtKB-SubCell"/>
</dbReference>
<protein>
    <recommendedName>
        <fullName evidence="9">Major facilitator superfamily (MFS) profile domain-containing protein</fullName>
    </recommendedName>
</protein>
<keyword evidence="5 6" id="KW-0472">Membrane</keyword>
<dbReference type="Gene3D" id="1.20.1250.20">
    <property type="entry name" value="MFS general substrate transporter like domains"/>
    <property type="match status" value="1"/>
</dbReference>
<keyword evidence="3 6" id="KW-0812">Transmembrane</keyword>
<evidence type="ECO:0000313" key="8">
    <source>
        <dbReference type="Proteomes" id="UP000078200"/>
    </source>
</evidence>
<proteinExistence type="predicted"/>
<dbReference type="AlphaFoldDB" id="A0A1A9VQ53"/>
<evidence type="ECO:0000256" key="5">
    <source>
        <dbReference type="ARBA" id="ARBA00023136"/>
    </source>
</evidence>
<sequence>MVYASRKATLKTELVHSWQIFLLICGLPSLLSGVIFIVLPESPKFLMSQGRNTEIVPVIRHAPYQCNPALENASEHHFLGLPFGAVDFPEVKYGVKFFESNHEFICSHISGIADDLGVKLDRFKTTSRRAGSMPTAVSATSVLGPSSSFAAGSMPTTVSATSVLGPSSSFAAGSMPTTYPESPITKSWV</sequence>
<evidence type="ECO:0000256" key="3">
    <source>
        <dbReference type="ARBA" id="ARBA00022692"/>
    </source>
</evidence>
<dbReference type="SUPFAM" id="SSF103473">
    <property type="entry name" value="MFS general substrate transporter"/>
    <property type="match status" value="1"/>
</dbReference>
<keyword evidence="8" id="KW-1185">Reference proteome</keyword>